<name>A0ABT6DQH4_9BACT</name>
<evidence type="ECO:0008006" key="3">
    <source>
        <dbReference type="Google" id="ProtNLM"/>
    </source>
</evidence>
<evidence type="ECO:0000313" key="1">
    <source>
        <dbReference type="EMBL" id="MDG0818164.1"/>
    </source>
</evidence>
<dbReference type="RefSeq" id="WP_277579640.1">
    <property type="nucleotide sequence ID" value="NZ_JANRMI010000006.1"/>
</dbReference>
<proteinExistence type="predicted"/>
<dbReference type="EMBL" id="JANRMI010000006">
    <property type="protein sequence ID" value="MDG0818164.1"/>
    <property type="molecule type" value="Genomic_DNA"/>
</dbReference>
<protein>
    <recommendedName>
        <fullName evidence="3">Tetratricopeptide repeat protein</fullName>
    </recommendedName>
</protein>
<comment type="caution">
    <text evidence="1">The sequence shown here is derived from an EMBL/GenBank/DDBJ whole genome shotgun (WGS) entry which is preliminary data.</text>
</comment>
<dbReference type="Proteomes" id="UP001152321">
    <property type="component" value="Unassembled WGS sequence"/>
</dbReference>
<keyword evidence="2" id="KW-1185">Reference proteome</keyword>
<evidence type="ECO:0000313" key="2">
    <source>
        <dbReference type="Proteomes" id="UP001152321"/>
    </source>
</evidence>
<sequence>MADSQIEKIILNHLHQGDMDSAKSTLATWSPSEVSEKLQHLFCQAKVALYEGTYLKALEALQAYHHAHPQSLDALCDIALCLYQLGLQAELDLTLLKCQELFNLQTPRICSQKDLDHAIFLAKLYEEKARYHQAKEILLTPKAPDLTPWQEQSLRIQLLRIAVELRETGLARELYTQVITGTGHNLNFEIEREHALLLADSVLFGFAQARERFDYALTNNLSLADLNFLKGEMAEQAILNKQYDFLKTLDLQDNSESTYEREQAKLVDCHLRGEKNPPLSIIRLEKSLSPMSLLRLLRQALLLFADSSQSTSWAERYKFHCLNLPTRELQEIFLSSLYASTVAPSALQVNTQRKVIFLNGKELSVKSNLFWQLLKAFSKNQSETSIESAIATVYEEVPNEQHFDRLRIGIYRLNNTLEKTCHLKALFQITKNKVTLSIPTQEYTS</sequence>
<accession>A0ABT6DQH4</accession>
<reference evidence="1" key="1">
    <citation type="submission" date="2022-08" db="EMBL/GenBank/DDBJ databases">
        <title>Novel Bdellovibrio Species Isolated from Svalbard: Designation Bdellovibrio svalbardensis.</title>
        <authorList>
            <person name="Mitchell R.J."/>
            <person name="Choi S.Y."/>
        </authorList>
    </citation>
    <scope>NUCLEOTIDE SEQUENCE</scope>
    <source>
        <strain evidence="1">PAP01</strain>
    </source>
</reference>
<gene>
    <name evidence="1" type="ORF">NWE73_17410</name>
</gene>
<organism evidence="1 2">
    <name type="scientific">Bdellovibrio svalbardensis</name>
    <dbReference type="NCBI Taxonomy" id="2972972"/>
    <lineage>
        <taxon>Bacteria</taxon>
        <taxon>Pseudomonadati</taxon>
        <taxon>Bdellovibrionota</taxon>
        <taxon>Bdellovibrionia</taxon>
        <taxon>Bdellovibrionales</taxon>
        <taxon>Pseudobdellovibrionaceae</taxon>
        <taxon>Bdellovibrio</taxon>
    </lineage>
</organism>